<comment type="caution">
    <text evidence="1">The sequence shown here is derived from an EMBL/GenBank/DDBJ whole genome shotgun (WGS) entry which is preliminary data.</text>
</comment>
<reference evidence="1 2" key="1">
    <citation type="submission" date="2017-11" db="EMBL/GenBank/DDBJ databases">
        <title>Genomic Encyclopedia of Archaeal and Bacterial Type Strains, Phase II (KMG-II): From Individual Species to Whole Genera.</title>
        <authorList>
            <person name="Goeker M."/>
        </authorList>
    </citation>
    <scope>NUCLEOTIDE SEQUENCE [LARGE SCALE GENOMIC DNA]</scope>
    <source>
        <strain evidence="1 2">DSM 11115</strain>
    </source>
</reference>
<proteinExistence type="predicted"/>
<dbReference type="AlphaFoldDB" id="A0A2M9B4K5"/>
<accession>A0A2M9B4K5</accession>
<evidence type="ECO:0000313" key="1">
    <source>
        <dbReference type="EMBL" id="PJJ52871.1"/>
    </source>
</evidence>
<organism evidence="1 2">
    <name type="scientific">Hymenobacter chitinivorans DSM 11115</name>
    <dbReference type="NCBI Taxonomy" id="1121954"/>
    <lineage>
        <taxon>Bacteria</taxon>
        <taxon>Pseudomonadati</taxon>
        <taxon>Bacteroidota</taxon>
        <taxon>Cytophagia</taxon>
        <taxon>Cytophagales</taxon>
        <taxon>Hymenobacteraceae</taxon>
        <taxon>Hymenobacter</taxon>
    </lineage>
</organism>
<evidence type="ECO:0000313" key="2">
    <source>
        <dbReference type="Proteomes" id="UP000228535"/>
    </source>
</evidence>
<keyword evidence="2" id="KW-1185">Reference proteome</keyword>
<protein>
    <submittedName>
        <fullName evidence="1">Uncharacterized protein</fullName>
    </submittedName>
</protein>
<name>A0A2M9B4K5_9BACT</name>
<sequence length="126" mass="14122">MYYGPLHEFGQGSPVWAPGYWVSAGQPVLLLHKRCGGPPVWEPSGQRVAFPIWERNWLGSILARIGILDTVAAELRVLAPRFRVLQLEQFDGQFVKGIDSPVFGPRAFTVDVTTARRKRTVSLLHL</sequence>
<dbReference type="EMBL" id="PGFA01000003">
    <property type="protein sequence ID" value="PJJ52871.1"/>
    <property type="molecule type" value="Genomic_DNA"/>
</dbReference>
<dbReference type="Proteomes" id="UP000228535">
    <property type="component" value="Unassembled WGS sequence"/>
</dbReference>
<gene>
    <name evidence="1" type="ORF">CLV45_3528</name>
</gene>